<sequence length="133" mass="13943">MGGLLAGYLAQRNARKPASAGIGAGILGGVPAYVWLSSQLIRTATAWPSPFGVVAIFLISIPVLLVVAALPGWIGGIVGGWATTTFGSPRAAASRRYSSEVRAQPHYGSLDRSSGDERRTEMPDGCRRCTEGR</sequence>
<dbReference type="RefSeq" id="WP_382273790.1">
    <property type="nucleotide sequence ID" value="NZ_CP101824.1"/>
</dbReference>
<evidence type="ECO:0000256" key="1">
    <source>
        <dbReference type="SAM" id="MobiDB-lite"/>
    </source>
</evidence>
<feature type="transmembrane region" description="Helical" evidence="2">
    <location>
        <begin position="53"/>
        <end position="74"/>
    </location>
</feature>
<accession>A0ABD5NKB6</accession>
<dbReference type="EMBL" id="JBHSAQ010000001">
    <property type="protein sequence ID" value="MFC3957143.1"/>
    <property type="molecule type" value="Genomic_DNA"/>
</dbReference>
<dbReference type="InterPro" id="IPR040493">
    <property type="entry name" value="DUF5518"/>
</dbReference>
<keyword evidence="2" id="KW-1133">Transmembrane helix</keyword>
<keyword evidence="2" id="KW-0472">Membrane</keyword>
<organism evidence="3 4">
    <name type="scientific">Halovivax cerinus</name>
    <dbReference type="NCBI Taxonomy" id="1487865"/>
    <lineage>
        <taxon>Archaea</taxon>
        <taxon>Methanobacteriati</taxon>
        <taxon>Methanobacteriota</taxon>
        <taxon>Stenosarchaea group</taxon>
        <taxon>Halobacteria</taxon>
        <taxon>Halobacteriales</taxon>
        <taxon>Natrialbaceae</taxon>
        <taxon>Halovivax</taxon>
    </lineage>
</organism>
<dbReference type="AlphaFoldDB" id="A0ABD5NKB6"/>
<keyword evidence="2" id="KW-0812">Transmembrane</keyword>
<feature type="compositionally biased region" description="Basic and acidic residues" evidence="1">
    <location>
        <begin position="113"/>
        <end position="133"/>
    </location>
</feature>
<evidence type="ECO:0000313" key="4">
    <source>
        <dbReference type="Proteomes" id="UP001595846"/>
    </source>
</evidence>
<protein>
    <submittedName>
        <fullName evidence="3">DUF5518 domain-containing protein</fullName>
    </submittedName>
</protein>
<gene>
    <name evidence="3" type="ORF">ACFOUR_01985</name>
</gene>
<dbReference type="GeneID" id="300786448"/>
<proteinExistence type="predicted"/>
<feature type="region of interest" description="Disordered" evidence="1">
    <location>
        <begin position="97"/>
        <end position="133"/>
    </location>
</feature>
<keyword evidence="4" id="KW-1185">Reference proteome</keyword>
<dbReference type="Pfam" id="PF17647">
    <property type="entry name" value="DUF5518"/>
    <property type="match status" value="1"/>
</dbReference>
<evidence type="ECO:0000313" key="3">
    <source>
        <dbReference type="EMBL" id="MFC3957143.1"/>
    </source>
</evidence>
<reference evidence="3 4" key="1">
    <citation type="journal article" date="2019" name="Int. J. Syst. Evol. Microbiol.">
        <title>The Global Catalogue of Microorganisms (GCM) 10K type strain sequencing project: providing services to taxonomists for standard genome sequencing and annotation.</title>
        <authorList>
            <consortium name="The Broad Institute Genomics Platform"/>
            <consortium name="The Broad Institute Genome Sequencing Center for Infectious Disease"/>
            <person name="Wu L."/>
            <person name="Ma J."/>
        </authorList>
    </citation>
    <scope>NUCLEOTIDE SEQUENCE [LARGE SCALE GENOMIC DNA]</scope>
    <source>
        <strain evidence="3 4">IBRC-M 10256</strain>
    </source>
</reference>
<feature type="transmembrane region" description="Helical" evidence="2">
    <location>
        <begin position="20"/>
        <end position="41"/>
    </location>
</feature>
<comment type="caution">
    <text evidence="3">The sequence shown here is derived from an EMBL/GenBank/DDBJ whole genome shotgun (WGS) entry which is preliminary data.</text>
</comment>
<dbReference type="Proteomes" id="UP001595846">
    <property type="component" value="Unassembled WGS sequence"/>
</dbReference>
<evidence type="ECO:0000256" key="2">
    <source>
        <dbReference type="SAM" id="Phobius"/>
    </source>
</evidence>
<name>A0ABD5NKB6_9EURY</name>